<accession>A0ABU6U7H6</accession>
<keyword evidence="2" id="KW-0812">Transmembrane</keyword>
<dbReference type="Proteomes" id="UP001341840">
    <property type="component" value="Unassembled WGS sequence"/>
</dbReference>
<comment type="caution">
    <text evidence="3">The sequence shown here is derived from an EMBL/GenBank/DDBJ whole genome shotgun (WGS) entry which is preliminary data.</text>
</comment>
<evidence type="ECO:0000256" key="1">
    <source>
        <dbReference type="SAM" id="MobiDB-lite"/>
    </source>
</evidence>
<evidence type="ECO:0000256" key="2">
    <source>
        <dbReference type="SAM" id="Phobius"/>
    </source>
</evidence>
<dbReference type="EMBL" id="JASCZI010120857">
    <property type="protein sequence ID" value="MED6156086.1"/>
    <property type="molecule type" value="Genomic_DNA"/>
</dbReference>
<dbReference type="PANTHER" id="PTHR36369:SF1">
    <property type="entry name" value="TRANSMEMBRANE PROTEIN"/>
    <property type="match status" value="1"/>
</dbReference>
<keyword evidence="2" id="KW-1133">Transmembrane helix</keyword>
<evidence type="ECO:0000313" key="4">
    <source>
        <dbReference type="Proteomes" id="UP001341840"/>
    </source>
</evidence>
<keyword evidence="4" id="KW-1185">Reference proteome</keyword>
<proteinExistence type="predicted"/>
<feature type="compositionally biased region" description="Low complexity" evidence="1">
    <location>
        <begin position="74"/>
        <end position="84"/>
    </location>
</feature>
<reference evidence="3 4" key="1">
    <citation type="journal article" date="2023" name="Plants (Basel)">
        <title>Bridging the Gap: Combining Genomics and Transcriptomics Approaches to Understand Stylosanthes scabra, an Orphan Legume from the Brazilian Caatinga.</title>
        <authorList>
            <person name="Ferreira-Neto J.R.C."/>
            <person name="da Silva M.D."/>
            <person name="Binneck E."/>
            <person name="de Melo N.F."/>
            <person name="da Silva R.H."/>
            <person name="de Melo A.L.T.M."/>
            <person name="Pandolfi V."/>
            <person name="Bustamante F.O."/>
            <person name="Brasileiro-Vidal A.C."/>
            <person name="Benko-Iseppon A.M."/>
        </authorList>
    </citation>
    <scope>NUCLEOTIDE SEQUENCE [LARGE SCALE GENOMIC DNA]</scope>
    <source>
        <tissue evidence="3">Leaves</tissue>
    </source>
</reference>
<evidence type="ECO:0000313" key="3">
    <source>
        <dbReference type="EMBL" id="MED6156086.1"/>
    </source>
</evidence>
<keyword evidence="2" id="KW-0472">Membrane</keyword>
<feature type="transmembrane region" description="Helical" evidence="2">
    <location>
        <begin position="18"/>
        <end position="39"/>
    </location>
</feature>
<feature type="region of interest" description="Disordered" evidence="1">
    <location>
        <begin position="48"/>
        <end position="100"/>
    </location>
</feature>
<sequence length="174" mass="20102">MMKQDCGNMEGLVSLNNYLMSLAAIINNIWRWLALISFWKIRSGKSPKPQLFSQNNKPHHHEDTDHDDHHEEASPPVASVPSVVDVDDDEGPTPTPTKGKFTVYYDEEDEVPVEHVEQEEAMDDAYDDSEWWQSWEGFLNLRLGHNHNGWYTSLDFKAINGNVVTLWHPHINQH</sequence>
<name>A0ABU6U7H6_9FABA</name>
<organism evidence="3 4">
    <name type="scientific">Stylosanthes scabra</name>
    <dbReference type="NCBI Taxonomy" id="79078"/>
    <lineage>
        <taxon>Eukaryota</taxon>
        <taxon>Viridiplantae</taxon>
        <taxon>Streptophyta</taxon>
        <taxon>Embryophyta</taxon>
        <taxon>Tracheophyta</taxon>
        <taxon>Spermatophyta</taxon>
        <taxon>Magnoliopsida</taxon>
        <taxon>eudicotyledons</taxon>
        <taxon>Gunneridae</taxon>
        <taxon>Pentapetalae</taxon>
        <taxon>rosids</taxon>
        <taxon>fabids</taxon>
        <taxon>Fabales</taxon>
        <taxon>Fabaceae</taxon>
        <taxon>Papilionoideae</taxon>
        <taxon>50 kb inversion clade</taxon>
        <taxon>dalbergioids sensu lato</taxon>
        <taxon>Dalbergieae</taxon>
        <taxon>Pterocarpus clade</taxon>
        <taxon>Stylosanthes</taxon>
    </lineage>
</organism>
<dbReference type="PANTHER" id="PTHR36369">
    <property type="entry name" value="TRANSMEMBRANE PROTEIN"/>
    <property type="match status" value="1"/>
</dbReference>
<feature type="compositionally biased region" description="Basic and acidic residues" evidence="1">
    <location>
        <begin position="60"/>
        <end position="73"/>
    </location>
</feature>
<gene>
    <name evidence="3" type="ORF">PIB30_011548</name>
</gene>
<protein>
    <submittedName>
        <fullName evidence="3">Uncharacterized protein</fullName>
    </submittedName>
</protein>